<dbReference type="GO" id="GO:0016301">
    <property type="term" value="F:kinase activity"/>
    <property type="evidence" value="ECO:0007669"/>
    <property type="project" value="UniProtKB-KW"/>
</dbReference>
<dbReference type="PANTHER" id="PTHR47837:SF1">
    <property type="entry name" value="GTP PYROPHOSPHOKINASE YJBM"/>
    <property type="match status" value="1"/>
</dbReference>
<dbReference type="EMBL" id="MWWQ01000006">
    <property type="protein sequence ID" value="OZG51877.1"/>
    <property type="molecule type" value="Genomic_DNA"/>
</dbReference>
<proteinExistence type="predicted"/>
<dbReference type="SUPFAM" id="SSF81301">
    <property type="entry name" value="Nucleotidyltransferase"/>
    <property type="match status" value="1"/>
</dbReference>
<dbReference type="Gene3D" id="1.10.287.860">
    <property type="entry name" value="Nucleotidyltransferase"/>
    <property type="match status" value="1"/>
</dbReference>
<feature type="domain" description="RelA/SpoT" evidence="2">
    <location>
        <begin position="62"/>
        <end position="189"/>
    </location>
</feature>
<dbReference type="InterPro" id="IPR007685">
    <property type="entry name" value="RelA_SpoT"/>
</dbReference>
<evidence type="ECO:0000256" key="1">
    <source>
        <dbReference type="SAM" id="MobiDB-lite"/>
    </source>
</evidence>
<dbReference type="Proteomes" id="UP000216454">
    <property type="component" value="Unassembled WGS sequence"/>
</dbReference>
<dbReference type="Pfam" id="PF04607">
    <property type="entry name" value="RelA_SpoT"/>
    <property type="match status" value="1"/>
</dbReference>
<feature type="compositionally biased region" description="Acidic residues" evidence="1">
    <location>
        <begin position="225"/>
        <end position="235"/>
    </location>
</feature>
<dbReference type="CDD" id="cd05399">
    <property type="entry name" value="NT_Rel-Spo_like"/>
    <property type="match status" value="1"/>
</dbReference>
<keyword evidence="4" id="KW-1185">Reference proteome</keyword>
<gene>
    <name evidence="3" type="ORF">PSSU_0660</name>
</gene>
<dbReference type="PANTHER" id="PTHR47837">
    <property type="entry name" value="GTP PYROPHOSPHOKINASE YJBM"/>
    <property type="match status" value="1"/>
</dbReference>
<organism evidence="3 4">
    <name type="scientific">Pseudoscardovia suis</name>
    <dbReference type="NCBI Taxonomy" id="987063"/>
    <lineage>
        <taxon>Bacteria</taxon>
        <taxon>Bacillati</taxon>
        <taxon>Actinomycetota</taxon>
        <taxon>Actinomycetes</taxon>
        <taxon>Bifidobacteriales</taxon>
        <taxon>Bifidobacteriaceae</taxon>
        <taxon>Pseudoscardovia</taxon>
    </lineage>
</organism>
<accession>A0A261EYG3</accession>
<sequence>MTDFHSSGAPGPVAPQAPSGSVYGSYAAYLPRVMDMLVTHIEDFDRATRQRTGEGAYEHFNHRIKSESSMREKCERKGLPATPVSALHDIHDAIGCRIVCSFVDDIYALVRHIRTRPEFEVIEEKDYVRHPKPNGYRSYHMIVSIATPFPDPTGATPGHYPAEIQLRTIAMDSWAALEHQVKYKKDLGAANVQIVTAELKRCADELASCDLQMQTIRNLIAEDNGGMDDGMDDDGAAARQPKEA</sequence>
<dbReference type="InterPro" id="IPR052366">
    <property type="entry name" value="GTP_Pyrophosphokinase"/>
</dbReference>
<reference evidence="3 4" key="1">
    <citation type="journal article" date="2017" name="BMC Genomics">
        <title>Comparative genomic and phylogenomic analyses of the Bifidobacteriaceae family.</title>
        <authorList>
            <person name="Lugli G.A."/>
            <person name="Milani C."/>
            <person name="Turroni F."/>
            <person name="Duranti S."/>
            <person name="Mancabelli L."/>
            <person name="Mangifesta M."/>
            <person name="Ferrario C."/>
            <person name="Modesto M."/>
            <person name="Mattarelli P."/>
            <person name="Jiri K."/>
            <person name="van Sinderen D."/>
            <person name="Ventura M."/>
        </authorList>
    </citation>
    <scope>NUCLEOTIDE SEQUENCE [LARGE SCALE GENOMIC DNA]</scope>
    <source>
        <strain evidence="3 4">DSM 24744</strain>
    </source>
</reference>
<comment type="caution">
    <text evidence="3">The sequence shown here is derived from an EMBL/GenBank/DDBJ whole genome shotgun (WGS) entry which is preliminary data.</text>
</comment>
<name>A0A261EYG3_9BIFI</name>
<evidence type="ECO:0000259" key="2">
    <source>
        <dbReference type="SMART" id="SM00954"/>
    </source>
</evidence>
<dbReference type="AlphaFoldDB" id="A0A261EYG3"/>
<keyword evidence="3" id="KW-0808">Transferase</keyword>
<feature type="region of interest" description="Disordered" evidence="1">
    <location>
        <begin position="222"/>
        <end position="244"/>
    </location>
</feature>
<evidence type="ECO:0000313" key="4">
    <source>
        <dbReference type="Proteomes" id="UP000216454"/>
    </source>
</evidence>
<dbReference type="InterPro" id="IPR043519">
    <property type="entry name" value="NT_sf"/>
</dbReference>
<dbReference type="GO" id="GO:0015969">
    <property type="term" value="P:guanosine tetraphosphate metabolic process"/>
    <property type="evidence" value="ECO:0007669"/>
    <property type="project" value="InterPro"/>
</dbReference>
<dbReference type="RefSeq" id="WP_244569119.1">
    <property type="nucleotide sequence ID" value="NZ_MWWQ01000006.1"/>
</dbReference>
<evidence type="ECO:0000313" key="3">
    <source>
        <dbReference type="EMBL" id="OZG51877.1"/>
    </source>
</evidence>
<dbReference type="SMART" id="SM00954">
    <property type="entry name" value="RelA_SpoT"/>
    <property type="match status" value="1"/>
</dbReference>
<keyword evidence="3" id="KW-0418">Kinase</keyword>
<dbReference type="Gene3D" id="3.30.460.10">
    <property type="entry name" value="Beta Polymerase, domain 2"/>
    <property type="match status" value="1"/>
</dbReference>
<protein>
    <submittedName>
        <fullName evidence="3">GTP pyrophosphokinase</fullName>
    </submittedName>
</protein>